<dbReference type="Proteomes" id="UP000054279">
    <property type="component" value="Unassembled WGS sequence"/>
</dbReference>
<organism evidence="1 2">
    <name type="scientific">Sphaerobolus stellatus (strain SS14)</name>
    <dbReference type="NCBI Taxonomy" id="990650"/>
    <lineage>
        <taxon>Eukaryota</taxon>
        <taxon>Fungi</taxon>
        <taxon>Dikarya</taxon>
        <taxon>Basidiomycota</taxon>
        <taxon>Agaricomycotina</taxon>
        <taxon>Agaricomycetes</taxon>
        <taxon>Phallomycetidae</taxon>
        <taxon>Geastrales</taxon>
        <taxon>Sphaerobolaceae</taxon>
        <taxon>Sphaerobolus</taxon>
    </lineage>
</organism>
<dbReference type="OrthoDB" id="3363652at2759"/>
<evidence type="ECO:0000313" key="1">
    <source>
        <dbReference type="EMBL" id="KIJ29608.1"/>
    </source>
</evidence>
<proteinExistence type="predicted"/>
<reference evidence="1 2" key="1">
    <citation type="submission" date="2014-06" db="EMBL/GenBank/DDBJ databases">
        <title>Evolutionary Origins and Diversification of the Mycorrhizal Mutualists.</title>
        <authorList>
            <consortium name="DOE Joint Genome Institute"/>
            <consortium name="Mycorrhizal Genomics Consortium"/>
            <person name="Kohler A."/>
            <person name="Kuo A."/>
            <person name="Nagy L.G."/>
            <person name="Floudas D."/>
            <person name="Copeland A."/>
            <person name="Barry K.W."/>
            <person name="Cichocki N."/>
            <person name="Veneault-Fourrey C."/>
            <person name="LaButti K."/>
            <person name="Lindquist E.A."/>
            <person name="Lipzen A."/>
            <person name="Lundell T."/>
            <person name="Morin E."/>
            <person name="Murat C."/>
            <person name="Riley R."/>
            <person name="Ohm R."/>
            <person name="Sun H."/>
            <person name="Tunlid A."/>
            <person name="Henrissat B."/>
            <person name="Grigoriev I.V."/>
            <person name="Hibbett D.S."/>
            <person name="Martin F."/>
        </authorList>
    </citation>
    <scope>NUCLEOTIDE SEQUENCE [LARGE SCALE GENOMIC DNA]</scope>
    <source>
        <strain evidence="1 2">SS14</strain>
    </source>
</reference>
<dbReference type="InterPro" id="IPR043502">
    <property type="entry name" value="DNA/RNA_pol_sf"/>
</dbReference>
<keyword evidence="2" id="KW-1185">Reference proteome</keyword>
<name>A0A0C9TJ28_SPHS4</name>
<protein>
    <submittedName>
        <fullName evidence="1">Uncharacterized protein</fullName>
    </submittedName>
</protein>
<dbReference type="SUPFAM" id="SSF56672">
    <property type="entry name" value="DNA/RNA polymerases"/>
    <property type="match status" value="1"/>
</dbReference>
<evidence type="ECO:0000313" key="2">
    <source>
        <dbReference type="Proteomes" id="UP000054279"/>
    </source>
</evidence>
<dbReference type="EMBL" id="KN837279">
    <property type="protein sequence ID" value="KIJ29608.1"/>
    <property type="molecule type" value="Genomic_DNA"/>
</dbReference>
<accession>A0A0C9TJ28</accession>
<sequence>MDKRPAYQKTSRWNDPFTQTHVEEILSKIDIGDDLTDAQRMTVTELIREFADTFTLSLAEVIPVDFMTHKLKVKPGATLPTKINQRPVTEAQKDWYNKILDDMEAAEIIQRVPADFIKCLS</sequence>
<dbReference type="AlphaFoldDB" id="A0A0C9TJ28"/>
<dbReference type="HOGENOM" id="CLU_119163_1_0_1"/>
<feature type="non-terminal residue" evidence="1">
    <location>
        <position position="121"/>
    </location>
</feature>
<gene>
    <name evidence="1" type="ORF">M422DRAFT_188199</name>
</gene>